<feature type="compositionally biased region" description="Basic residues" evidence="2">
    <location>
        <begin position="886"/>
        <end position="896"/>
    </location>
</feature>
<name>A0A316VUK7_9BASI</name>
<dbReference type="Proteomes" id="UP000245783">
    <property type="component" value="Unassembled WGS sequence"/>
</dbReference>
<dbReference type="PANTHER" id="PTHR16027">
    <property type="entry name" value="DILUTE DOMAIN-CONTAINING PROTEIN YPR089W"/>
    <property type="match status" value="1"/>
</dbReference>
<evidence type="ECO:0000259" key="3">
    <source>
        <dbReference type="PROSITE" id="PS51126"/>
    </source>
</evidence>
<feature type="region of interest" description="Disordered" evidence="2">
    <location>
        <begin position="886"/>
        <end position="919"/>
    </location>
</feature>
<dbReference type="InterPro" id="IPR052072">
    <property type="entry name" value="Vascular_dev_regulator"/>
</dbReference>
<feature type="repeat" description="ANK" evidence="1">
    <location>
        <begin position="120"/>
        <end position="152"/>
    </location>
</feature>
<feature type="compositionally biased region" description="Polar residues" evidence="2">
    <location>
        <begin position="1178"/>
        <end position="1189"/>
    </location>
</feature>
<dbReference type="PANTHER" id="PTHR16027:SF6">
    <property type="entry name" value="DILUTE DOMAIN-CONTAINING PROTEIN"/>
    <property type="match status" value="1"/>
</dbReference>
<protein>
    <recommendedName>
        <fullName evidence="3">Dilute domain-containing protein</fullName>
    </recommendedName>
</protein>
<dbReference type="STRING" id="1522189.A0A316VUK7"/>
<dbReference type="Pfam" id="PF12796">
    <property type="entry name" value="Ank_2"/>
    <property type="match status" value="1"/>
</dbReference>
<dbReference type="InParanoid" id="A0A316VUK7"/>
<gene>
    <name evidence="4" type="ORF">IE81DRAFT_304078</name>
</gene>
<dbReference type="SMART" id="SM00248">
    <property type="entry name" value="ANK"/>
    <property type="match status" value="2"/>
</dbReference>
<feature type="compositionally biased region" description="Polar residues" evidence="2">
    <location>
        <begin position="643"/>
        <end position="654"/>
    </location>
</feature>
<dbReference type="InterPro" id="IPR002110">
    <property type="entry name" value="Ankyrin_rpt"/>
</dbReference>
<evidence type="ECO:0000313" key="5">
    <source>
        <dbReference type="Proteomes" id="UP000245783"/>
    </source>
</evidence>
<evidence type="ECO:0000313" key="4">
    <source>
        <dbReference type="EMBL" id="PWN41130.1"/>
    </source>
</evidence>
<feature type="region of interest" description="Disordered" evidence="2">
    <location>
        <begin position="254"/>
        <end position="286"/>
    </location>
</feature>
<dbReference type="EMBL" id="KZ819398">
    <property type="protein sequence ID" value="PWN41130.1"/>
    <property type="molecule type" value="Genomic_DNA"/>
</dbReference>
<dbReference type="Gene3D" id="1.25.40.20">
    <property type="entry name" value="Ankyrin repeat-containing domain"/>
    <property type="match status" value="1"/>
</dbReference>
<feature type="compositionally biased region" description="Polar residues" evidence="2">
    <location>
        <begin position="1255"/>
        <end position="1272"/>
    </location>
</feature>
<dbReference type="PROSITE" id="PS50297">
    <property type="entry name" value="ANK_REP_REGION"/>
    <property type="match status" value="2"/>
</dbReference>
<feature type="compositionally biased region" description="Polar residues" evidence="2">
    <location>
        <begin position="899"/>
        <end position="914"/>
    </location>
</feature>
<feature type="domain" description="Dilute" evidence="3">
    <location>
        <begin position="474"/>
        <end position="858"/>
    </location>
</feature>
<dbReference type="InterPro" id="IPR037986">
    <property type="entry name" value="Myo5p-like_CBD_DIL"/>
</dbReference>
<feature type="region of interest" description="Disordered" evidence="2">
    <location>
        <begin position="1137"/>
        <end position="1320"/>
    </location>
</feature>
<dbReference type="CDD" id="cd15473">
    <property type="entry name" value="Myo5p-like_CBD_DIL_ANK"/>
    <property type="match status" value="1"/>
</dbReference>
<reference evidence="4 5" key="1">
    <citation type="journal article" date="2018" name="Mol. Biol. Evol.">
        <title>Broad Genomic Sampling Reveals a Smut Pathogenic Ancestry of the Fungal Clade Ustilaginomycotina.</title>
        <authorList>
            <person name="Kijpornyongpan T."/>
            <person name="Mondo S.J."/>
            <person name="Barry K."/>
            <person name="Sandor L."/>
            <person name="Lee J."/>
            <person name="Lipzen A."/>
            <person name="Pangilinan J."/>
            <person name="LaButti K."/>
            <person name="Hainaut M."/>
            <person name="Henrissat B."/>
            <person name="Grigoriev I.V."/>
            <person name="Spatafora J.W."/>
            <person name="Aime M.C."/>
        </authorList>
    </citation>
    <scope>NUCLEOTIDE SEQUENCE [LARGE SCALE GENOMIC DNA]</scope>
    <source>
        <strain evidence="4 5">MCA 4658</strain>
    </source>
</reference>
<proteinExistence type="predicted"/>
<sequence>MSGLAAVPSGSAAQIHEEHIPAGEEDSLTLQNPLSELCPSLLFVQSLASQPVAQFAGGTPEKSARLTRALLRACTFGDSDLVTWILQVRSQAEDSRLSKDAQPEAIALAEIDLRNARDENGSGAMVLAASGGHVDIVHMLVQAGAELDERDSYGWTPLMWAINSSNAPLVAFLLSHGADVRARSSRGTSCEDFVLSAIAGEESSQHADAGPSRLAMPLDAEEKQQAADRELIVDLVYEHLQNILRDPNALLRQPHDAASPLSRGAGSAPGSPLPSHPQASPSPALQGLRSPLAALSSHYREGSLGSTGLRRLIGRDERVQLAAADLKAREVAEARRRALMDAAVLLELDYSNVIGGPPPESEVSPPERRTAKRKGKRLSSRKRTLNHLHRFGLASGCGALEVGADPLSAEFRWDEVLHSQMLVVSLEELPLMLEQFVSSAKPMRAPWTARAAPANFIFLCARFAAQYDSDILLEEVILGSIQRIEDIIYATSEDLSIIAFWLFNCCLLLHYTQRDLALSQKPQMAEHRELLADVITEIYAFVIRDVERRIDRVMDAAILDYDAIPGHEEVRFESEWKFMQKLTDNLTGSVKGLGASPNSASAGRVPSASNSSPTPRRPLSQIFGRREPATPEADSSKVATPASALSGSPQTSTKDAWRQPHPSPGRSAGLEAHSSSTRRTRPSSLSAQNYKEDSRDMSAESLLAKPSPRTITALLTATLHVLQLYEINPIIIVQALSQVFFWVGCELFNRVLTRRKYLCQSRAMQIRLNVSALEDWARSNALPLSIINVHFEPLRQLISWLQSQSTLQEFVDLLSTMQGMRVLNPLQLRRAVRDYRYQVGEPRMSPDCAQYLEQLQKDWERRQQELQQKQASRQEEEVEKARARARANAKPHVHHRSGTETQHGCTPDSRSPSPATAEEETLDTLFADSMLPMTREDELALKTQDLVNSLFVPGKSVADYHPPWGATGGTFSDEFDELARRTELLNSRDMLPFALPSEPAALIVSPGDAFGFGRGHFQGTGTPGLRIAQQSAAGGLAQSPFASSRPGSPAISASGYGDGSRSPSRSDDGQSEDSWASSARTGVSVSSRTSSLFAQGKGVSAGAFWQPVPILPEGTLEKVDELARKVAASRPPLQSRLAFATTGSPLMTPTSARPEGASLFGGSRRTSLRASLEPPGSPSSADRTASLSPADTLIPPPLPKDKDGQKPRGLRMTRAAAYGYGDSDDEEEVRDELLDDDEAPRVSSRRVPSRSPSRESNNAQQRQQTHQRSVSGLSIKPTRLVLPPRKALGQHALNARVESEGKDIDTDTPVERRSAARLAS</sequence>
<feature type="repeat" description="ANK" evidence="1">
    <location>
        <begin position="153"/>
        <end position="185"/>
    </location>
</feature>
<evidence type="ECO:0000256" key="1">
    <source>
        <dbReference type="PROSITE-ProRule" id="PRU00023"/>
    </source>
</evidence>
<feature type="region of interest" description="Disordered" evidence="2">
    <location>
        <begin position="589"/>
        <end position="701"/>
    </location>
</feature>
<dbReference type="GO" id="GO:0051020">
    <property type="term" value="F:GTPase binding"/>
    <property type="evidence" value="ECO:0007669"/>
    <property type="project" value="TreeGrafter"/>
</dbReference>
<dbReference type="PROSITE" id="PS51126">
    <property type="entry name" value="DILUTE"/>
    <property type="match status" value="1"/>
</dbReference>
<feature type="compositionally biased region" description="Basic and acidic residues" evidence="2">
    <location>
        <begin position="1297"/>
        <end position="1314"/>
    </location>
</feature>
<dbReference type="RefSeq" id="XP_025368290.1">
    <property type="nucleotide sequence ID" value="XM_025512290.1"/>
</dbReference>
<evidence type="ECO:0000256" key="2">
    <source>
        <dbReference type="SAM" id="MobiDB-lite"/>
    </source>
</evidence>
<feature type="region of interest" description="Disordered" evidence="2">
    <location>
        <begin position="1031"/>
        <end position="1081"/>
    </location>
</feature>
<dbReference type="Pfam" id="PF01843">
    <property type="entry name" value="DIL"/>
    <property type="match status" value="1"/>
</dbReference>
<feature type="compositionally biased region" description="Polar residues" evidence="2">
    <location>
        <begin position="1141"/>
        <end position="1151"/>
    </location>
</feature>
<dbReference type="SUPFAM" id="SSF48403">
    <property type="entry name" value="Ankyrin repeat"/>
    <property type="match status" value="1"/>
</dbReference>
<keyword evidence="5" id="KW-1185">Reference proteome</keyword>
<feature type="compositionally biased region" description="Basic residues" evidence="2">
    <location>
        <begin position="370"/>
        <end position="380"/>
    </location>
</feature>
<dbReference type="InterPro" id="IPR036770">
    <property type="entry name" value="Ankyrin_rpt-contain_sf"/>
</dbReference>
<feature type="region of interest" description="Disordered" evidence="2">
    <location>
        <begin position="355"/>
        <end position="380"/>
    </location>
</feature>
<dbReference type="PROSITE" id="PS50088">
    <property type="entry name" value="ANK_REPEAT"/>
    <property type="match status" value="2"/>
</dbReference>
<dbReference type="SMART" id="SM01132">
    <property type="entry name" value="DIL"/>
    <property type="match status" value="1"/>
</dbReference>
<keyword evidence="1" id="KW-0040">ANK repeat</keyword>
<feature type="compositionally biased region" description="Polar residues" evidence="2">
    <location>
        <begin position="596"/>
        <end position="614"/>
    </location>
</feature>
<dbReference type="InterPro" id="IPR002710">
    <property type="entry name" value="Dilute_dom"/>
</dbReference>
<feature type="compositionally biased region" description="Acidic residues" evidence="2">
    <location>
        <begin position="1222"/>
        <end position="1238"/>
    </location>
</feature>
<dbReference type="OrthoDB" id="426293at2759"/>
<organism evidence="4 5">
    <name type="scientific">Ceraceosorus guamensis</name>
    <dbReference type="NCBI Taxonomy" id="1522189"/>
    <lineage>
        <taxon>Eukaryota</taxon>
        <taxon>Fungi</taxon>
        <taxon>Dikarya</taxon>
        <taxon>Basidiomycota</taxon>
        <taxon>Ustilaginomycotina</taxon>
        <taxon>Exobasidiomycetes</taxon>
        <taxon>Ceraceosorales</taxon>
        <taxon>Ceraceosoraceae</taxon>
        <taxon>Ceraceosorus</taxon>
    </lineage>
</organism>
<accession>A0A316VUK7</accession>
<dbReference type="GeneID" id="37034160"/>